<gene>
    <name evidence="2" type="ORF">IFM89_030806</name>
</gene>
<feature type="region of interest" description="Disordered" evidence="1">
    <location>
        <begin position="194"/>
        <end position="216"/>
    </location>
</feature>
<comment type="caution">
    <text evidence="2">The sequence shown here is derived from an EMBL/GenBank/DDBJ whole genome shotgun (WGS) entry which is preliminary data.</text>
</comment>
<dbReference type="Proteomes" id="UP000631114">
    <property type="component" value="Unassembled WGS sequence"/>
</dbReference>
<dbReference type="EMBL" id="JADFTS010000005">
    <property type="protein sequence ID" value="KAF9607033.1"/>
    <property type="molecule type" value="Genomic_DNA"/>
</dbReference>
<feature type="compositionally biased region" description="Basic and acidic residues" evidence="1">
    <location>
        <begin position="1"/>
        <end position="18"/>
    </location>
</feature>
<accession>A0A835I0X1</accession>
<dbReference type="OrthoDB" id="166375at2759"/>
<keyword evidence="3" id="KW-1185">Reference proteome</keyword>
<evidence type="ECO:0000313" key="2">
    <source>
        <dbReference type="EMBL" id="KAF9607033.1"/>
    </source>
</evidence>
<evidence type="ECO:0008006" key="4">
    <source>
        <dbReference type="Google" id="ProtNLM"/>
    </source>
</evidence>
<protein>
    <recommendedName>
        <fullName evidence="4">Zinc finger GRF-type domain-containing protein</fullName>
    </recommendedName>
</protein>
<reference evidence="2 3" key="1">
    <citation type="submission" date="2020-10" db="EMBL/GenBank/DDBJ databases">
        <title>The Coptis chinensis genome and diversification of protoberbering-type alkaloids.</title>
        <authorList>
            <person name="Wang B."/>
            <person name="Shu S."/>
            <person name="Song C."/>
            <person name="Liu Y."/>
        </authorList>
    </citation>
    <scope>NUCLEOTIDE SEQUENCE [LARGE SCALE GENOMIC DNA]</scope>
    <source>
        <strain evidence="2">HL-2020</strain>
        <tissue evidence="2">Leaf</tissue>
    </source>
</reference>
<proteinExistence type="predicted"/>
<name>A0A835I0X1_9MAGN</name>
<evidence type="ECO:0000256" key="1">
    <source>
        <dbReference type="SAM" id="MobiDB-lite"/>
    </source>
</evidence>
<feature type="region of interest" description="Disordered" evidence="1">
    <location>
        <begin position="1"/>
        <end position="32"/>
    </location>
</feature>
<sequence length="216" mass="23774">MNKKNRDENFKNASEKKPVNTSFKAGEEGYDPFSRRWTKSRNYFVSNSVTGDSKNGHVAIESLESGGGNGAAGVAGTTNVVVFPSTAIATGARRLVDTKAHVDQVSNFLVFTSNLVSFMFSEKMGGGGSGSASSSQYQCKWLDYPCVYPGCKLTRVVRKSCPEHSMGKRFLRCKGSPICSGFKWFDELEKELEKQKEENGKLKKPTEEEGKLKKPT</sequence>
<organism evidence="2 3">
    <name type="scientific">Coptis chinensis</name>
    <dbReference type="NCBI Taxonomy" id="261450"/>
    <lineage>
        <taxon>Eukaryota</taxon>
        <taxon>Viridiplantae</taxon>
        <taxon>Streptophyta</taxon>
        <taxon>Embryophyta</taxon>
        <taxon>Tracheophyta</taxon>
        <taxon>Spermatophyta</taxon>
        <taxon>Magnoliopsida</taxon>
        <taxon>Ranunculales</taxon>
        <taxon>Ranunculaceae</taxon>
        <taxon>Coptidoideae</taxon>
        <taxon>Coptis</taxon>
    </lineage>
</organism>
<dbReference type="AlphaFoldDB" id="A0A835I0X1"/>
<evidence type="ECO:0000313" key="3">
    <source>
        <dbReference type="Proteomes" id="UP000631114"/>
    </source>
</evidence>